<evidence type="ECO:0000256" key="4">
    <source>
        <dbReference type="ARBA" id="ARBA00023026"/>
    </source>
</evidence>
<keyword evidence="4" id="KW-0843">Virulence</keyword>
<dbReference type="Pfam" id="PF04829">
    <property type="entry name" value="PT-VENN"/>
    <property type="match status" value="1"/>
</dbReference>
<sequence>MAQAAYNSIKRSEQVTNPKLKALYAMKAAEEVAMAAQNVGKVAETLDALRSGEMQGTGTTASPSVKISVSYGNQKQTQSSESQSIRHQKSTLSTGTLNVKARDEKLSFEGVDANAKVMALSGRQGIEIKGVKDEEHQRTKNQSVGGSVGVFVGTNGNSYGFGLEASVNGAKGKSNSDSERWQNNRLNADKLITNSEEGGLSLESANLNTKRWEADLQSLTLTSRQDIEKYESKQVSAGASGSIAYGSGGGASVNAAYSKASVDYAQVREQTGIQVGEEGMNATIHNHTQLNGAIIDSQAETNKNRFKTGSISHADIENRSEIKTESASISAGSGGINPMQAISSALSLLGNSHESERSQTKSAISENIHIDTKTPEKLTALSRDTKNANQQVNKQDLKKVQERQEMAKVIGEIANNAISIATYEEREKINKLGLEKFKLEEQKKALGDNDANQAQVAALDKQIGSITQEMNQTQQKIDNNVGIGSPNGMAIRAVTAALQAAAQNDTNGAIVALASPYLNKKIHEMTDGDTAKDKAANLAAHALLSAVEFQVTGKDPLTGAIAGVTGEATAEILTRTLYNKAPSELTANEKENISTLSQIAGGLAGALTAKANGTSKENGGGMALAVAGAETAKRAVENNTFFIGSTDQEYVKSLQVKAKADEIAKNLEEQATQDAIDQGIPHYIAIEGSIYKVGVKLSINTRNGTVYFTPSMSPIINPLDSSYKLGVSGEVGWIYGIDSKVEGGKYLAETIDSALGGASLGAKGCVFICAGISRTVSEKPRYIYSLGAGAGFSIGGDYSIPLNK</sequence>
<dbReference type="InterPro" id="IPR025157">
    <property type="entry name" value="Hemagglutinin_rpt"/>
</dbReference>
<dbReference type="AlphaFoldDB" id="A0A1V3IBU9"/>
<evidence type="ECO:0000256" key="2">
    <source>
        <dbReference type="ARBA" id="ARBA00022656"/>
    </source>
</evidence>
<evidence type="ECO:0000259" key="6">
    <source>
        <dbReference type="Pfam" id="PF04829"/>
    </source>
</evidence>
<reference evidence="7 8" key="1">
    <citation type="submission" date="2016-10" db="EMBL/GenBank/DDBJ databases">
        <title>Rodentibacter gen. nov. and new species.</title>
        <authorList>
            <person name="Christensen H."/>
        </authorList>
    </citation>
    <scope>NUCLEOTIDE SEQUENCE [LARGE SCALE GENOMIC DNA]</scope>
    <source>
        <strain evidence="7 8">Ac69</strain>
    </source>
</reference>
<dbReference type="RefSeq" id="WP_077426480.1">
    <property type="nucleotide sequence ID" value="NZ_MLHH01000003.1"/>
</dbReference>
<dbReference type="GO" id="GO:0003824">
    <property type="term" value="F:catalytic activity"/>
    <property type="evidence" value="ECO:0007669"/>
    <property type="project" value="UniProtKB-ARBA"/>
</dbReference>
<gene>
    <name evidence="7" type="ORF">BKK48_01650</name>
</gene>
<organism evidence="7 8">
    <name type="scientific">Rodentibacter heidelbergensis</name>
    <dbReference type="NCBI Taxonomy" id="1908258"/>
    <lineage>
        <taxon>Bacteria</taxon>
        <taxon>Pseudomonadati</taxon>
        <taxon>Pseudomonadota</taxon>
        <taxon>Gammaproteobacteria</taxon>
        <taxon>Pasteurellales</taxon>
        <taxon>Pasteurellaceae</taxon>
        <taxon>Rodentibacter</taxon>
    </lineage>
</organism>
<keyword evidence="3" id="KW-1266">Target cell cytoplasm</keyword>
<proteinExistence type="predicted"/>
<dbReference type="Pfam" id="PF13332">
    <property type="entry name" value="Fil_haemagg_2"/>
    <property type="match status" value="1"/>
</dbReference>
<keyword evidence="2" id="KW-0800">Toxin</keyword>
<comment type="subcellular location">
    <subcellularLocation>
        <location evidence="1">Target cell</location>
        <location evidence="1">Target cell cytoplasm</location>
    </subcellularLocation>
</comment>
<protein>
    <recommendedName>
        <fullName evidence="6">VENN motif-containing domain-containing protein</fullName>
    </recommendedName>
</protein>
<feature type="region of interest" description="Disordered" evidence="5">
    <location>
        <begin position="70"/>
        <end position="96"/>
    </location>
</feature>
<accession>A0A1V3IBU9</accession>
<name>A0A1V3IBU9_9PAST</name>
<comment type="caution">
    <text evidence="7">The sequence shown here is derived from an EMBL/GenBank/DDBJ whole genome shotgun (WGS) entry which is preliminary data.</text>
</comment>
<evidence type="ECO:0000256" key="5">
    <source>
        <dbReference type="SAM" id="MobiDB-lite"/>
    </source>
</evidence>
<keyword evidence="8" id="KW-1185">Reference proteome</keyword>
<dbReference type="InterPro" id="IPR006914">
    <property type="entry name" value="VENN_dom"/>
</dbReference>
<evidence type="ECO:0000313" key="7">
    <source>
        <dbReference type="EMBL" id="OOF37658.1"/>
    </source>
</evidence>
<evidence type="ECO:0000256" key="3">
    <source>
        <dbReference type="ARBA" id="ARBA00022913"/>
    </source>
</evidence>
<dbReference type="EMBL" id="MLHH01000003">
    <property type="protein sequence ID" value="OOF37658.1"/>
    <property type="molecule type" value="Genomic_DNA"/>
</dbReference>
<dbReference type="GO" id="GO:0090729">
    <property type="term" value="F:toxin activity"/>
    <property type="evidence" value="ECO:0007669"/>
    <property type="project" value="UniProtKB-KW"/>
</dbReference>
<evidence type="ECO:0000313" key="8">
    <source>
        <dbReference type="Proteomes" id="UP000189437"/>
    </source>
</evidence>
<feature type="domain" description="VENN motif-containing" evidence="6">
    <location>
        <begin position="582"/>
        <end position="640"/>
    </location>
</feature>
<evidence type="ECO:0000256" key="1">
    <source>
        <dbReference type="ARBA" id="ARBA00004219"/>
    </source>
</evidence>
<dbReference type="Proteomes" id="UP000189437">
    <property type="component" value="Unassembled WGS sequence"/>
</dbReference>
<dbReference type="STRING" id="1908258.BKK48_01650"/>